<dbReference type="Proteomes" id="UP000443090">
    <property type="component" value="Unassembled WGS sequence"/>
</dbReference>
<gene>
    <name evidence="5" type="primary">csh3</name>
    <name evidence="5" type="ORF">LOCC1_G007053</name>
</gene>
<reference evidence="5 6" key="1">
    <citation type="submission" date="2018-05" db="EMBL/GenBank/DDBJ databases">
        <title>Genome sequencing and assembly of the regulated plant pathogen Lachnellula willkommii and related sister species for the development of diagnostic species identification markers.</title>
        <authorList>
            <person name="Giroux E."/>
            <person name="Bilodeau G."/>
        </authorList>
    </citation>
    <scope>NUCLEOTIDE SEQUENCE [LARGE SCALE GENOMIC DNA]</scope>
    <source>
        <strain evidence="5 6">CBS 160.35</strain>
    </source>
</reference>
<feature type="domain" description="SH3" evidence="4">
    <location>
        <begin position="628"/>
        <end position="687"/>
    </location>
</feature>
<feature type="region of interest" description="Disordered" evidence="3">
    <location>
        <begin position="57"/>
        <end position="311"/>
    </location>
</feature>
<feature type="region of interest" description="Disordered" evidence="3">
    <location>
        <begin position="708"/>
        <end position="752"/>
    </location>
</feature>
<evidence type="ECO:0000259" key="4">
    <source>
        <dbReference type="PROSITE" id="PS50002"/>
    </source>
</evidence>
<evidence type="ECO:0000313" key="5">
    <source>
        <dbReference type="EMBL" id="TVY40540.1"/>
    </source>
</evidence>
<dbReference type="Pfam" id="PF00018">
    <property type="entry name" value="SH3_1"/>
    <property type="match status" value="1"/>
</dbReference>
<feature type="compositionally biased region" description="Polar residues" evidence="3">
    <location>
        <begin position="568"/>
        <end position="577"/>
    </location>
</feature>
<dbReference type="AlphaFoldDB" id="A0A8H8UAJ0"/>
<dbReference type="PANTHER" id="PTHR45929">
    <property type="entry name" value="JAK PATHWAY SIGNAL TRANSDUCTION ADAPTOR MOLECULE"/>
    <property type="match status" value="1"/>
</dbReference>
<sequence>MTSTSSLAENCRSSSPIKRYTPSLMSRGKSMKTPILKALMGSPSKVDLVHSLAEYEQQPSLYRSKPVKAIPEYDEQQPSIYRSKPSPVPSGPTMSPKHDHSRESTSTKSSLGSISSPMDFRVLAKSEPVTPVDQSTRVDSRGASPNSTPGLNRYDSWGTSFSQPSYPFPSTSSAATARLPSSASSTPAIKTYVVLKDSKSATKSSAKPPTPRVPSSTRAQIDGTLDEKEEDDAQVGLGIRMQKPYKPRKVERSSADSREEAKSRRSQADSVEEYTEVKDDFDSVLHQYRNSHEEEDEGVSSSSFRRDPIPAGDTIDIIDELLEDNYRGQAETFNSISNRVTLWGSSLRHKPPASYITPTRSGRSDINENLKTSQSHQRSASQQNTVNREFIDYRYQYQYQYQYSHGTARRTPSGRTIIEAYRETSASGLSPALPPGTPHHTYGHRIYQVPADSPIIVKRQHRQAPPTRAQRGLFYFTEHENTAIQEEVNTKHYSCGKHEHCTDCRETAYSFLENKAMPTSMPPEERQKVINNNRSLRNIKNELENLAEAGAISDDIFDQIMGVLPSESSLGGSSRANTHAAPSPSPVPTNAFQNMHVADPAPPSYTNTNTNPAPPSLPTRKASTPSKPEIARATALYRYAEPDDCNFEVGDEIVIYEYMNADWWLGKNVRTGKEGVFPVTYVQTMSSPAAPNSHYGDEKNRGYQGYQGMAQQQSQGPPPPGPSNPYNSAVPPMQIAEQPSEKEPGKGGAMGKKFGKKLGNAAIFGAGATIGGNIVNSIF</sequence>
<dbReference type="SMART" id="SM00326">
    <property type="entry name" value="SH3"/>
    <property type="match status" value="1"/>
</dbReference>
<feature type="region of interest" description="Disordered" evidence="3">
    <location>
        <begin position="1"/>
        <end position="29"/>
    </location>
</feature>
<name>A0A8H8UAJ0_9HELO</name>
<feature type="compositionally biased region" description="Polar residues" evidence="3">
    <location>
        <begin position="132"/>
        <end position="150"/>
    </location>
</feature>
<feature type="compositionally biased region" description="Basic and acidic residues" evidence="3">
    <location>
        <begin position="248"/>
        <end position="267"/>
    </location>
</feature>
<keyword evidence="6" id="KW-1185">Reference proteome</keyword>
<dbReference type="InterPro" id="IPR001452">
    <property type="entry name" value="SH3_domain"/>
</dbReference>
<accession>A0A8H8UAJ0</accession>
<dbReference type="InterPro" id="IPR050670">
    <property type="entry name" value="STAM"/>
</dbReference>
<proteinExistence type="predicted"/>
<feature type="compositionally biased region" description="Low complexity" evidence="3">
    <location>
        <begin position="106"/>
        <end position="116"/>
    </location>
</feature>
<feature type="region of interest" description="Disordered" evidence="3">
    <location>
        <begin position="568"/>
        <end position="627"/>
    </location>
</feature>
<dbReference type="InterPro" id="IPR036028">
    <property type="entry name" value="SH3-like_dom_sf"/>
</dbReference>
<feature type="compositionally biased region" description="Polar residues" evidence="3">
    <location>
        <begin position="157"/>
        <end position="188"/>
    </location>
</feature>
<comment type="caution">
    <text evidence="5">The sequence shown here is derived from an EMBL/GenBank/DDBJ whole genome shotgun (WGS) entry which is preliminary data.</text>
</comment>
<organism evidence="5 6">
    <name type="scientific">Lachnellula occidentalis</name>
    <dbReference type="NCBI Taxonomy" id="215460"/>
    <lineage>
        <taxon>Eukaryota</taxon>
        <taxon>Fungi</taxon>
        <taxon>Dikarya</taxon>
        <taxon>Ascomycota</taxon>
        <taxon>Pezizomycotina</taxon>
        <taxon>Leotiomycetes</taxon>
        <taxon>Helotiales</taxon>
        <taxon>Lachnaceae</taxon>
        <taxon>Lachnellula</taxon>
    </lineage>
</organism>
<evidence type="ECO:0000313" key="6">
    <source>
        <dbReference type="Proteomes" id="UP000443090"/>
    </source>
</evidence>
<evidence type="ECO:0000256" key="2">
    <source>
        <dbReference type="PROSITE-ProRule" id="PRU00192"/>
    </source>
</evidence>
<dbReference type="OrthoDB" id="6250593at2759"/>
<dbReference type="CDD" id="cd00174">
    <property type="entry name" value="SH3"/>
    <property type="match status" value="1"/>
</dbReference>
<evidence type="ECO:0000256" key="1">
    <source>
        <dbReference type="ARBA" id="ARBA00022443"/>
    </source>
</evidence>
<dbReference type="EMBL" id="QGMI01000449">
    <property type="protein sequence ID" value="TVY40540.1"/>
    <property type="molecule type" value="Genomic_DNA"/>
</dbReference>
<dbReference type="PANTHER" id="PTHR45929:SF7">
    <property type="entry name" value="LAS SEVENTEEN-BINDING PROTEIN 1"/>
    <property type="match status" value="1"/>
</dbReference>
<feature type="compositionally biased region" description="Polar residues" evidence="3">
    <location>
        <begin position="369"/>
        <end position="385"/>
    </location>
</feature>
<dbReference type="SUPFAM" id="SSF50044">
    <property type="entry name" value="SH3-domain"/>
    <property type="match status" value="1"/>
</dbReference>
<evidence type="ECO:0000256" key="3">
    <source>
        <dbReference type="SAM" id="MobiDB-lite"/>
    </source>
</evidence>
<feature type="compositionally biased region" description="Polar residues" evidence="3">
    <location>
        <begin position="1"/>
        <end position="16"/>
    </location>
</feature>
<feature type="region of interest" description="Disordered" evidence="3">
    <location>
        <begin position="350"/>
        <end position="385"/>
    </location>
</feature>
<dbReference type="Gene3D" id="2.30.30.40">
    <property type="entry name" value="SH3 Domains"/>
    <property type="match status" value="1"/>
</dbReference>
<keyword evidence="1 2" id="KW-0728">SH3 domain</keyword>
<feature type="compositionally biased region" description="Basic and acidic residues" evidence="3">
    <location>
        <begin position="96"/>
        <end position="105"/>
    </location>
</feature>
<dbReference type="PROSITE" id="PS50002">
    <property type="entry name" value="SH3"/>
    <property type="match status" value="1"/>
</dbReference>
<protein>
    <submittedName>
        <fullName evidence="5">Protein csh3</fullName>
    </submittedName>
</protein>